<name>A0A6M5Z338_9BACT</name>
<feature type="signal peptide" evidence="1">
    <location>
        <begin position="1"/>
        <end position="20"/>
    </location>
</feature>
<keyword evidence="1" id="KW-0732">Signal</keyword>
<dbReference type="Proteomes" id="UP000503447">
    <property type="component" value="Chromosome"/>
</dbReference>
<dbReference type="InterPro" id="IPR012467">
    <property type="entry name" value="DUF1684"/>
</dbReference>
<evidence type="ECO:0000313" key="3">
    <source>
        <dbReference type="Proteomes" id="UP000503447"/>
    </source>
</evidence>
<dbReference type="PANTHER" id="PTHR41913:SF1">
    <property type="entry name" value="DUF1684 DOMAIN-CONTAINING PROTEIN"/>
    <property type="match status" value="1"/>
</dbReference>
<dbReference type="Pfam" id="PF07920">
    <property type="entry name" value="DUF1684"/>
    <property type="match status" value="1"/>
</dbReference>
<evidence type="ECO:0000256" key="1">
    <source>
        <dbReference type="SAM" id="SignalP"/>
    </source>
</evidence>
<evidence type="ECO:0000313" key="2">
    <source>
        <dbReference type="EMBL" id="QJW99851.1"/>
    </source>
</evidence>
<evidence type="ECO:0008006" key="4">
    <source>
        <dbReference type="Google" id="ProtNLM"/>
    </source>
</evidence>
<dbReference type="EMBL" id="CP053452">
    <property type="protein sequence ID" value="QJW99851.1"/>
    <property type="molecule type" value="Genomic_DNA"/>
</dbReference>
<dbReference type="AlphaFoldDB" id="A0A6M5Z338"/>
<reference evidence="3" key="1">
    <citation type="submission" date="2020-05" db="EMBL/GenBank/DDBJ databases">
        <title>Frigoriglobus tundricola gen. nov., sp. nov., a psychrotolerant cellulolytic planctomycete of the family Gemmataceae with two divergent copies of 16S rRNA gene.</title>
        <authorList>
            <person name="Kulichevskaya I.S."/>
            <person name="Ivanova A.A."/>
            <person name="Naumoff D.G."/>
            <person name="Beletsky A.V."/>
            <person name="Rijpstra W.I.C."/>
            <person name="Sinninghe Damste J.S."/>
            <person name="Mardanov A.V."/>
            <person name="Ravin N.V."/>
            <person name="Dedysh S.N."/>
        </authorList>
    </citation>
    <scope>NUCLEOTIDE SEQUENCE [LARGE SCALE GENOMIC DNA]</scope>
    <source>
        <strain evidence="3">PL17</strain>
    </source>
</reference>
<sequence>MRTCLLAMLACVLFAMTSSADAPSYADEIQKWRATREEKLRAENGWLTLVGRYPLKDGANTIGTGKDNDVVFPAVLKGTGPERLGTVHVDGTAKTVTLKLATGVSMVSGGKSFTGERVLGTATTKRDWVSLDRLSMHTIERDGKYVLRLADNESPVRKNFPGCKWYAPDESFRVRAKFVPYPEEKSLSIVNIIDEVSKQPCPGYAEFTLKGRTHRLDAIKEGEGLFFVFGDETAGDTTYKPGRFLDIEKQPAANETFTLDFNKAYNPPCAFSAYTTCPLPPKQNVLNTRFEAGEKFDAKR</sequence>
<feature type="chain" id="PRO_5026648508" description="DUF1684 domain-containing protein" evidence="1">
    <location>
        <begin position="21"/>
        <end position="300"/>
    </location>
</feature>
<keyword evidence="3" id="KW-1185">Reference proteome</keyword>
<dbReference type="PANTHER" id="PTHR41913">
    <property type="entry name" value="DUF1684 DOMAIN-CONTAINING PROTEIN"/>
    <property type="match status" value="1"/>
</dbReference>
<proteinExistence type="predicted"/>
<protein>
    <recommendedName>
        <fullName evidence="4">DUF1684 domain-containing protein</fullName>
    </recommendedName>
</protein>
<organism evidence="2 3">
    <name type="scientific">Frigoriglobus tundricola</name>
    <dbReference type="NCBI Taxonomy" id="2774151"/>
    <lineage>
        <taxon>Bacteria</taxon>
        <taxon>Pseudomonadati</taxon>
        <taxon>Planctomycetota</taxon>
        <taxon>Planctomycetia</taxon>
        <taxon>Gemmatales</taxon>
        <taxon>Gemmataceae</taxon>
        <taxon>Frigoriglobus</taxon>
    </lineage>
</organism>
<dbReference type="KEGG" id="ftj:FTUN_7474"/>
<gene>
    <name evidence="2" type="ORF">FTUN_7474</name>
</gene>
<accession>A0A6M5Z338</accession>